<dbReference type="AlphaFoldDB" id="A0A1U9UXY9"/>
<evidence type="ECO:0000313" key="6">
    <source>
        <dbReference type="EMBL" id="AQV96985.1"/>
    </source>
</evidence>
<evidence type="ECO:0000256" key="4">
    <source>
        <dbReference type="ARBA" id="ARBA00023163"/>
    </source>
</evidence>
<feature type="domain" description="HTH lysR-type" evidence="5">
    <location>
        <begin position="1"/>
        <end position="58"/>
    </location>
</feature>
<dbReference type="FunFam" id="1.10.10.10:FF:000001">
    <property type="entry name" value="LysR family transcriptional regulator"/>
    <property type="match status" value="1"/>
</dbReference>
<dbReference type="SUPFAM" id="SSF53850">
    <property type="entry name" value="Periplasmic binding protein-like II"/>
    <property type="match status" value="1"/>
</dbReference>
<reference evidence="7" key="1">
    <citation type="submission" date="2017-02" db="EMBL/GenBank/DDBJ databases">
        <title>Complete genome sequence of Cupriavidus necator strain NH9, a 3-chlorobenzoate degrader.</title>
        <authorList>
            <person name="Moriuchi R."/>
            <person name="Dohra H."/>
            <person name="Ogawa N."/>
        </authorList>
    </citation>
    <scope>NUCLEOTIDE SEQUENCE [LARGE SCALE GENOMIC DNA]</scope>
    <source>
        <strain evidence="7">NH9</strain>
    </source>
</reference>
<dbReference type="PANTHER" id="PTHR30579">
    <property type="entry name" value="TRANSCRIPTIONAL REGULATOR"/>
    <property type="match status" value="1"/>
</dbReference>
<evidence type="ECO:0000313" key="7">
    <source>
        <dbReference type="Proteomes" id="UP000189627"/>
    </source>
</evidence>
<dbReference type="GO" id="GO:0003700">
    <property type="term" value="F:DNA-binding transcription factor activity"/>
    <property type="evidence" value="ECO:0007669"/>
    <property type="project" value="InterPro"/>
</dbReference>
<keyword evidence="4" id="KW-0804">Transcription</keyword>
<protein>
    <submittedName>
        <fullName evidence="6">LysR family transcriptional regulator</fullName>
    </submittedName>
</protein>
<evidence type="ECO:0000259" key="5">
    <source>
        <dbReference type="PROSITE" id="PS50931"/>
    </source>
</evidence>
<dbReference type="PANTHER" id="PTHR30579:SF2">
    <property type="entry name" value="HTH-TYPE TRANSCRIPTIONAL REGULATOR ARGP"/>
    <property type="match status" value="1"/>
</dbReference>
<dbReference type="PROSITE" id="PS50931">
    <property type="entry name" value="HTH_LYSR"/>
    <property type="match status" value="1"/>
</dbReference>
<dbReference type="Gene3D" id="1.10.10.10">
    <property type="entry name" value="Winged helix-like DNA-binding domain superfamily/Winged helix DNA-binding domain"/>
    <property type="match status" value="1"/>
</dbReference>
<dbReference type="Gene3D" id="3.40.190.290">
    <property type="match status" value="1"/>
</dbReference>
<dbReference type="KEGG" id="cuh:BJN34_24295"/>
<gene>
    <name evidence="6" type="ORF">BJN34_24295</name>
</gene>
<keyword evidence="3" id="KW-0238">DNA-binding</keyword>
<sequence length="303" mass="33020">MNTRFIEAFMWVARLGSFRAAADHLHITQAAMSNRIASLEQEIGARVFEREARDLRLTPVGLRLLSYGERMLELQREIMVLGRSDQQLLGLVRIGAIETVVHTWLVDFLRHLSSTYPGIEVQITSETTEGLHNSLRAGAIDIALQTDTAVGEGIASMPCLPMAMGWVGPPGEAQPGEGLLAGLLQHPTITMSRGSQPHVALKELYRKAGLPVGKVHCVSSIAAIVRLVKGGFGNALMPLAPVREQVERGELRLLACDVPLPPQRVVVSYHDHGVSEAIRFVAELACRESDQFVRSLPAPYSGA</sequence>
<dbReference type="RefSeq" id="WP_078199376.1">
    <property type="nucleotide sequence ID" value="NZ_CP017758.1"/>
</dbReference>
<proteinExistence type="inferred from homology"/>
<dbReference type="EMBL" id="CP017758">
    <property type="protein sequence ID" value="AQV96985.1"/>
    <property type="molecule type" value="Genomic_DNA"/>
</dbReference>
<dbReference type="Pfam" id="PF03466">
    <property type="entry name" value="LysR_substrate"/>
    <property type="match status" value="1"/>
</dbReference>
<dbReference type="InterPro" id="IPR050176">
    <property type="entry name" value="LTTR"/>
</dbReference>
<dbReference type="InterPro" id="IPR036388">
    <property type="entry name" value="WH-like_DNA-bd_sf"/>
</dbReference>
<evidence type="ECO:0000256" key="3">
    <source>
        <dbReference type="ARBA" id="ARBA00023125"/>
    </source>
</evidence>
<keyword evidence="2" id="KW-0805">Transcription regulation</keyword>
<dbReference type="OrthoDB" id="9803735at2"/>
<comment type="similarity">
    <text evidence="1">Belongs to the LysR transcriptional regulatory family.</text>
</comment>
<dbReference type="InterPro" id="IPR005119">
    <property type="entry name" value="LysR_subst-bd"/>
</dbReference>
<dbReference type="Proteomes" id="UP000189627">
    <property type="component" value="Chromosome 2"/>
</dbReference>
<name>A0A1U9UXY9_CUPNE</name>
<dbReference type="GO" id="GO:0003677">
    <property type="term" value="F:DNA binding"/>
    <property type="evidence" value="ECO:0007669"/>
    <property type="project" value="UniProtKB-KW"/>
</dbReference>
<dbReference type="CDD" id="cd05466">
    <property type="entry name" value="PBP2_LTTR_substrate"/>
    <property type="match status" value="1"/>
</dbReference>
<evidence type="ECO:0000256" key="1">
    <source>
        <dbReference type="ARBA" id="ARBA00009437"/>
    </source>
</evidence>
<evidence type="ECO:0000256" key="2">
    <source>
        <dbReference type="ARBA" id="ARBA00023015"/>
    </source>
</evidence>
<organism evidence="6 7">
    <name type="scientific">Cupriavidus necator</name>
    <name type="common">Alcaligenes eutrophus</name>
    <name type="synonym">Ralstonia eutropha</name>
    <dbReference type="NCBI Taxonomy" id="106590"/>
    <lineage>
        <taxon>Bacteria</taxon>
        <taxon>Pseudomonadati</taxon>
        <taxon>Pseudomonadota</taxon>
        <taxon>Betaproteobacteria</taxon>
        <taxon>Burkholderiales</taxon>
        <taxon>Burkholderiaceae</taxon>
        <taxon>Cupriavidus</taxon>
    </lineage>
</organism>
<accession>A0A1U9UXY9</accession>
<dbReference type="SUPFAM" id="SSF46785">
    <property type="entry name" value="Winged helix' DNA-binding domain"/>
    <property type="match status" value="1"/>
</dbReference>
<dbReference type="InterPro" id="IPR000847">
    <property type="entry name" value="LysR_HTH_N"/>
</dbReference>
<dbReference type="PRINTS" id="PR00039">
    <property type="entry name" value="HTHLYSR"/>
</dbReference>
<dbReference type="InterPro" id="IPR036390">
    <property type="entry name" value="WH_DNA-bd_sf"/>
</dbReference>
<dbReference type="Pfam" id="PF00126">
    <property type="entry name" value="HTH_1"/>
    <property type="match status" value="1"/>
</dbReference>